<evidence type="ECO:0000256" key="6">
    <source>
        <dbReference type="PROSITE-ProRule" id="PRU00169"/>
    </source>
</evidence>
<proteinExistence type="predicted"/>
<feature type="domain" description="HTH crp-type" evidence="9">
    <location>
        <begin position="277"/>
        <end position="348"/>
    </location>
</feature>
<dbReference type="Gene3D" id="1.10.10.10">
    <property type="entry name" value="Winged helix-like DNA-binding domain superfamily/Winged helix DNA-binding domain"/>
    <property type="match status" value="1"/>
</dbReference>
<keyword evidence="2" id="KW-0902">Two-component regulatory system</keyword>
<dbReference type="SMART" id="SM00448">
    <property type="entry name" value="REC"/>
    <property type="match status" value="1"/>
</dbReference>
<reference evidence="11" key="1">
    <citation type="submission" date="2017-02" db="EMBL/GenBank/DDBJ databases">
        <authorList>
            <person name="Varghese N."/>
            <person name="Submissions S."/>
        </authorList>
    </citation>
    <scope>NUCLEOTIDE SEQUENCE [LARGE SCALE GENOMIC DNA]</scope>
    <source>
        <strain evidence="11">DSM 22385</strain>
    </source>
</reference>
<dbReference type="InterPro" id="IPR036390">
    <property type="entry name" value="WH_DNA-bd_sf"/>
</dbReference>
<evidence type="ECO:0000259" key="7">
    <source>
        <dbReference type="PROSITE" id="PS50042"/>
    </source>
</evidence>
<dbReference type="InterPro" id="IPR012318">
    <property type="entry name" value="HTH_CRP"/>
</dbReference>
<dbReference type="CDD" id="cd17574">
    <property type="entry name" value="REC_OmpR"/>
    <property type="match status" value="1"/>
</dbReference>
<evidence type="ECO:0000259" key="8">
    <source>
        <dbReference type="PROSITE" id="PS50110"/>
    </source>
</evidence>
<dbReference type="SUPFAM" id="SSF52172">
    <property type="entry name" value="CheY-like"/>
    <property type="match status" value="1"/>
</dbReference>
<dbReference type="PANTHER" id="PTHR48111">
    <property type="entry name" value="REGULATOR OF RPOS"/>
    <property type="match status" value="1"/>
</dbReference>
<keyword evidence="11" id="KW-1185">Reference proteome</keyword>
<dbReference type="PANTHER" id="PTHR48111:SF4">
    <property type="entry name" value="DNA-BINDING DUAL TRANSCRIPTIONAL REGULATOR OMPR"/>
    <property type="match status" value="1"/>
</dbReference>
<feature type="domain" description="Response regulatory" evidence="8">
    <location>
        <begin position="7"/>
        <end position="123"/>
    </location>
</feature>
<evidence type="ECO:0000259" key="9">
    <source>
        <dbReference type="PROSITE" id="PS51063"/>
    </source>
</evidence>
<evidence type="ECO:0000256" key="2">
    <source>
        <dbReference type="ARBA" id="ARBA00023012"/>
    </source>
</evidence>
<keyword evidence="1 6" id="KW-0597">Phosphoprotein</keyword>
<keyword evidence="5" id="KW-0804">Transcription</keyword>
<dbReference type="InterPro" id="IPR001789">
    <property type="entry name" value="Sig_transdc_resp-reg_receiver"/>
</dbReference>
<dbReference type="Gene3D" id="2.60.120.10">
    <property type="entry name" value="Jelly Rolls"/>
    <property type="match status" value="1"/>
</dbReference>
<feature type="modified residue" description="4-aspartylphosphate" evidence="6">
    <location>
        <position position="56"/>
    </location>
</feature>
<dbReference type="PROSITE" id="PS00042">
    <property type="entry name" value="HTH_CRP_1"/>
    <property type="match status" value="1"/>
</dbReference>
<evidence type="ECO:0000313" key="11">
    <source>
        <dbReference type="Proteomes" id="UP000189981"/>
    </source>
</evidence>
<dbReference type="InterPro" id="IPR039420">
    <property type="entry name" value="WalR-like"/>
</dbReference>
<dbReference type="Gene3D" id="3.40.50.2300">
    <property type="match status" value="1"/>
</dbReference>
<evidence type="ECO:0000313" key="10">
    <source>
        <dbReference type="EMBL" id="SKB30088.1"/>
    </source>
</evidence>
<dbReference type="GO" id="GO:0000976">
    <property type="term" value="F:transcription cis-regulatory region binding"/>
    <property type="evidence" value="ECO:0007669"/>
    <property type="project" value="TreeGrafter"/>
</dbReference>
<keyword evidence="10" id="KW-0808">Transferase</keyword>
<dbReference type="PROSITE" id="PS50110">
    <property type="entry name" value="RESPONSE_REGULATORY"/>
    <property type="match status" value="1"/>
</dbReference>
<dbReference type="PROSITE" id="PS50042">
    <property type="entry name" value="CNMP_BINDING_3"/>
    <property type="match status" value="1"/>
</dbReference>
<evidence type="ECO:0000256" key="5">
    <source>
        <dbReference type="ARBA" id="ARBA00023163"/>
    </source>
</evidence>
<dbReference type="CDD" id="cd00038">
    <property type="entry name" value="CAP_ED"/>
    <property type="match status" value="1"/>
</dbReference>
<dbReference type="GO" id="GO:0005829">
    <property type="term" value="C:cytosol"/>
    <property type="evidence" value="ECO:0007669"/>
    <property type="project" value="TreeGrafter"/>
</dbReference>
<dbReference type="EMBL" id="FUYR01000001">
    <property type="protein sequence ID" value="SKB30088.1"/>
    <property type="molecule type" value="Genomic_DNA"/>
</dbReference>
<dbReference type="GO" id="GO:0032993">
    <property type="term" value="C:protein-DNA complex"/>
    <property type="evidence" value="ECO:0007669"/>
    <property type="project" value="TreeGrafter"/>
</dbReference>
<dbReference type="Pfam" id="PF00027">
    <property type="entry name" value="cNMP_binding"/>
    <property type="match status" value="1"/>
</dbReference>
<dbReference type="GO" id="GO:0000156">
    <property type="term" value="F:phosphorelay response regulator activity"/>
    <property type="evidence" value="ECO:0007669"/>
    <property type="project" value="TreeGrafter"/>
</dbReference>
<evidence type="ECO:0000256" key="1">
    <source>
        <dbReference type="ARBA" id="ARBA00022553"/>
    </source>
</evidence>
<protein>
    <submittedName>
        <fullName evidence="10">cAMP-binding domain of CRP or a regulatory subunit of cAMP-dependent protein kinases</fullName>
    </submittedName>
</protein>
<dbReference type="GO" id="GO:0016301">
    <property type="term" value="F:kinase activity"/>
    <property type="evidence" value="ECO:0007669"/>
    <property type="project" value="UniProtKB-KW"/>
</dbReference>
<sequence length="355" mass="39907">MKKSNSTVLVIEDNQDIRESTAEILELADYQVYTAENGKKGVELAQNHLPDIILCDIMMPELDGYGVLYMLNKNEKTADIPFIFITAKSERVDMRRGMEMGADDYLTKPFSDMELLNAIEARLQKRAAIVKGAGSTGSLENLLDEARSVKLLTELSENSRQRSFKKKQTIFSEGDQLSHVFMIKAGGIRTFMIYQDGREIATGMLGPGEFFGYESVILNKACTDNAETLENTELYLISRDDFNTLLFKNPGISRKFIDLLSGNVREKQEQLLKLAYNSVRKRVGDALVSLAEKFGEKDSDTVTIRVSRDDLAAMVGTANETVSRTLTDFKDEHLIEKEASNIKILSLSKLRKIKQ</sequence>
<dbReference type="PRINTS" id="PR00034">
    <property type="entry name" value="HTHCRP"/>
</dbReference>
<dbReference type="Proteomes" id="UP000189981">
    <property type="component" value="Unassembled WGS sequence"/>
</dbReference>
<keyword evidence="10" id="KW-0418">Kinase</keyword>
<dbReference type="InterPro" id="IPR014710">
    <property type="entry name" value="RmlC-like_jellyroll"/>
</dbReference>
<dbReference type="STRING" id="572036.SAMN05661099_0332"/>
<dbReference type="InterPro" id="IPR000595">
    <property type="entry name" value="cNMP-bd_dom"/>
</dbReference>
<dbReference type="PROSITE" id="PS51063">
    <property type="entry name" value="HTH_CRP_2"/>
    <property type="match status" value="1"/>
</dbReference>
<dbReference type="SMART" id="SM00419">
    <property type="entry name" value="HTH_CRP"/>
    <property type="match status" value="1"/>
</dbReference>
<dbReference type="InterPro" id="IPR011006">
    <property type="entry name" value="CheY-like_superfamily"/>
</dbReference>
<dbReference type="SMART" id="SM00100">
    <property type="entry name" value="cNMP"/>
    <property type="match status" value="1"/>
</dbReference>
<name>A0A1T5A581_9SPHI</name>
<keyword evidence="4" id="KW-0238">DNA-binding</keyword>
<organism evidence="10 11">
    <name type="scientific">Daejeonella lutea</name>
    <dbReference type="NCBI Taxonomy" id="572036"/>
    <lineage>
        <taxon>Bacteria</taxon>
        <taxon>Pseudomonadati</taxon>
        <taxon>Bacteroidota</taxon>
        <taxon>Sphingobacteriia</taxon>
        <taxon>Sphingobacteriales</taxon>
        <taxon>Sphingobacteriaceae</taxon>
        <taxon>Daejeonella</taxon>
    </lineage>
</organism>
<dbReference type="InterPro" id="IPR018335">
    <property type="entry name" value="Tscrpt_reg_HTH_Crp-type_CS"/>
</dbReference>
<keyword evidence="3" id="KW-0805">Transcription regulation</keyword>
<dbReference type="SUPFAM" id="SSF51206">
    <property type="entry name" value="cAMP-binding domain-like"/>
    <property type="match status" value="1"/>
</dbReference>
<feature type="domain" description="Cyclic nucleotide-binding" evidence="7">
    <location>
        <begin position="139"/>
        <end position="263"/>
    </location>
</feature>
<dbReference type="AlphaFoldDB" id="A0A1T5A581"/>
<dbReference type="Pfam" id="PF13545">
    <property type="entry name" value="HTH_Crp_2"/>
    <property type="match status" value="1"/>
</dbReference>
<dbReference type="InterPro" id="IPR036388">
    <property type="entry name" value="WH-like_DNA-bd_sf"/>
</dbReference>
<accession>A0A1T5A581</accession>
<gene>
    <name evidence="10" type="ORF">SAMN05661099_0332</name>
</gene>
<dbReference type="RefSeq" id="WP_079700829.1">
    <property type="nucleotide sequence ID" value="NZ_FUYR01000001.1"/>
</dbReference>
<dbReference type="Pfam" id="PF00072">
    <property type="entry name" value="Response_reg"/>
    <property type="match status" value="1"/>
</dbReference>
<dbReference type="SUPFAM" id="SSF46785">
    <property type="entry name" value="Winged helix' DNA-binding domain"/>
    <property type="match status" value="1"/>
</dbReference>
<dbReference type="GO" id="GO:0003700">
    <property type="term" value="F:DNA-binding transcription factor activity"/>
    <property type="evidence" value="ECO:0007669"/>
    <property type="project" value="InterPro"/>
</dbReference>
<evidence type="ECO:0000256" key="3">
    <source>
        <dbReference type="ARBA" id="ARBA00023015"/>
    </source>
</evidence>
<dbReference type="OrthoDB" id="9127033at2"/>
<evidence type="ECO:0000256" key="4">
    <source>
        <dbReference type="ARBA" id="ARBA00023125"/>
    </source>
</evidence>
<dbReference type="InterPro" id="IPR018490">
    <property type="entry name" value="cNMP-bd_dom_sf"/>
</dbReference>